<proteinExistence type="evidence at transcript level"/>
<dbReference type="EMBL" id="GBBI01002094">
    <property type="protein sequence ID" value="JAC16618.1"/>
    <property type="molecule type" value="mRNA"/>
</dbReference>
<dbReference type="AlphaFoldDB" id="A0A023F5Z3"/>
<organism evidence="1">
    <name type="scientific">Triatoma infestans</name>
    <name type="common">Assassin bug</name>
    <dbReference type="NCBI Taxonomy" id="30076"/>
    <lineage>
        <taxon>Eukaryota</taxon>
        <taxon>Metazoa</taxon>
        <taxon>Ecdysozoa</taxon>
        <taxon>Arthropoda</taxon>
        <taxon>Hexapoda</taxon>
        <taxon>Insecta</taxon>
        <taxon>Pterygota</taxon>
        <taxon>Neoptera</taxon>
        <taxon>Paraneoptera</taxon>
        <taxon>Hemiptera</taxon>
        <taxon>Heteroptera</taxon>
        <taxon>Panheteroptera</taxon>
        <taxon>Cimicomorpha</taxon>
        <taxon>Reduviidae</taxon>
        <taxon>Triatominae</taxon>
        <taxon>Triatoma</taxon>
    </lineage>
</organism>
<protein>
    <submittedName>
        <fullName evidence="1">Putative secreted protein</fullName>
    </submittedName>
</protein>
<accession>A0A023F5Z3</accession>
<name>A0A023F5Z3_TRIIF</name>
<sequence>MVIPKGNLIFVFGEFFFADICFANICNANSFFSLLTVTVTRRRIVIVSTFLFLVDKSNRGEDVRHERALVTTPSSCSVVVAGRSGRSIITLLFPLLFYFLWTSTRVNNEGLRCSNKNPKLLLIMK</sequence>
<reference evidence="1" key="1">
    <citation type="journal article" date="2014" name="PLoS Negl. Trop. Dis.">
        <title>An updated insight into the Sialotranscriptome of Triatoma infestans: developmental stage and geographic variations.</title>
        <authorList>
            <person name="Schwarz A."/>
            <person name="Medrano-Mercado N."/>
            <person name="Schaub G.A."/>
            <person name="Struchiner C.J."/>
            <person name="Bargues M.D."/>
            <person name="Levy M.Z."/>
            <person name="Ribeiro J.M."/>
        </authorList>
    </citation>
    <scope>NUCLEOTIDE SEQUENCE</scope>
    <source>
        <strain evidence="1">Chile</strain>
        <tissue evidence="1">Salivary glands</tissue>
    </source>
</reference>
<evidence type="ECO:0000313" key="1">
    <source>
        <dbReference type="EMBL" id="JAC16618.1"/>
    </source>
</evidence>
<feature type="non-terminal residue" evidence="1">
    <location>
        <position position="125"/>
    </location>
</feature>